<evidence type="ECO:0000256" key="10">
    <source>
        <dbReference type="SAM" id="SignalP"/>
    </source>
</evidence>
<dbReference type="InterPro" id="IPR011992">
    <property type="entry name" value="EF-hand-dom_pair"/>
</dbReference>
<evidence type="ECO:0000256" key="6">
    <source>
        <dbReference type="ARBA" id="ARBA00023157"/>
    </source>
</evidence>
<dbReference type="InterPro" id="IPR051950">
    <property type="entry name" value="Dev_reg/Prot_inhib"/>
</dbReference>
<dbReference type="SUPFAM" id="SSF57610">
    <property type="entry name" value="Thyroglobulin type-1 domain"/>
    <property type="match status" value="2"/>
</dbReference>
<evidence type="ECO:0000256" key="8">
    <source>
        <dbReference type="PROSITE-ProRule" id="PRU00500"/>
    </source>
</evidence>
<sequence>MSSTRLHHWKHSLMMLVLVCGWIQGGFATIQKRSSCRADSCTDVRPRPVCGNDGRTYESRCELKRVKACEGRSDLEVRSKGECPDPNASKCMQERRTALKTVSEGTSRSGVYVPQCESDGSYAKVQCHEAARYCWCVNTLGKPIPNTSTAMGEKVVCRAMPNPTPSGGQKGCKAEEREEFNANLIKQFAEEYERIPRPQKSSSPLSGLATGGLPIKSDSDSILDTHEKRVTEWKFSELDRDKDNQLKSRETRNLRKMVKKLVKPRSCAKKFLKFCDTDNNKKISNQEWSICLGVDVNISFQLFLSLDSVGTRSKHQMTADGAAKEGFLFPSAPRSEPTLGKMQMHIPIRDRPGLSERKTDKEKEDRVKSCREERESAIQMDQNSPQDSIFIPSCTSEGKYDKAQCHTSVGYCWCVDQDTGRPIPGTSTHKVKPNCDNPWKGCDKKREFLVELLDDMTTEMVEYASGNKTDKSKLVSGNPNISLEERVARWKLRVLDRNNNMMLDRRELRKLKKEVRKKKSFKKCGRHFVEYCDADNNKKITVEEFLGCLGVNDQPKNNMPASAKRRGPNPFSKYLIGS</sequence>
<evidence type="ECO:0000256" key="9">
    <source>
        <dbReference type="SAM" id="MobiDB-lite"/>
    </source>
</evidence>
<proteinExistence type="predicted"/>
<dbReference type="Proteomes" id="UP000085678">
    <property type="component" value="Unplaced"/>
</dbReference>
<dbReference type="InterPro" id="IPR036058">
    <property type="entry name" value="Kazal_dom_sf"/>
</dbReference>
<dbReference type="InterPro" id="IPR018247">
    <property type="entry name" value="EF_Hand_1_Ca_BS"/>
</dbReference>
<evidence type="ECO:0000313" key="14">
    <source>
        <dbReference type="RefSeq" id="XP_013385315.1"/>
    </source>
</evidence>
<comment type="caution">
    <text evidence="8">Lacks conserved residue(s) required for the propagation of feature annotation.</text>
</comment>
<dbReference type="CDD" id="cd00191">
    <property type="entry name" value="TY"/>
    <property type="match status" value="2"/>
</dbReference>
<dbReference type="CDD" id="cd16234">
    <property type="entry name" value="EFh_SPARC_SMOC"/>
    <property type="match status" value="1"/>
</dbReference>
<keyword evidence="5" id="KW-0106">Calcium</keyword>
<dbReference type="Gene3D" id="4.10.800.10">
    <property type="entry name" value="Thyroglobulin type-1"/>
    <property type="match status" value="2"/>
</dbReference>
<feature type="domain" description="Kazal-like" evidence="12">
    <location>
        <begin position="30"/>
        <end position="85"/>
    </location>
</feature>
<dbReference type="Gene3D" id="3.30.60.30">
    <property type="match status" value="1"/>
</dbReference>
<feature type="domain" description="Thyroglobulin type-1" evidence="11">
    <location>
        <begin position="367"/>
        <end position="435"/>
    </location>
</feature>
<dbReference type="InterPro" id="IPR000716">
    <property type="entry name" value="Thyroglobulin_1"/>
</dbReference>
<dbReference type="InterPro" id="IPR002350">
    <property type="entry name" value="Kazal_dom"/>
</dbReference>
<dbReference type="Gene3D" id="1.10.238.10">
    <property type="entry name" value="EF-hand"/>
    <property type="match status" value="2"/>
</dbReference>
<dbReference type="RefSeq" id="XP_013385315.1">
    <property type="nucleotide sequence ID" value="XM_013529861.1"/>
</dbReference>
<dbReference type="OrthoDB" id="5986054at2759"/>
<dbReference type="GeneID" id="106155173"/>
<dbReference type="SUPFAM" id="SSF100895">
    <property type="entry name" value="Kazal-type serine protease inhibitors"/>
    <property type="match status" value="1"/>
</dbReference>
<name>A0A1S3HGW6_LINAN</name>
<dbReference type="SMART" id="SM00280">
    <property type="entry name" value="KAZAL"/>
    <property type="match status" value="1"/>
</dbReference>
<feature type="region of interest" description="Disordered" evidence="9">
    <location>
        <begin position="325"/>
        <end position="368"/>
    </location>
</feature>
<dbReference type="CDD" id="cd00104">
    <property type="entry name" value="KAZAL_FS"/>
    <property type="match status" value="1"/>
</dbReference>
<dbReference type="GO" id="GO:0005509">
    <property type="term" value="F:calcium ion binding"/>
    <property type="evidence" value="ECO:0007669"/>
    <property type="project" value="InterPro"/>
</dbReference>
<evidence type="ECO:0000259" key="11">
    <source>
        <dbReference type="PROSITE" id="PS51162"/>
    </source>
</evidence>
<dbReference type="FunCoup" id="A0A1S3HGW6">
    <property type="interactions" value="157"/>
</dbReference>
<keyword evidence="3 10" id="KW-0732">Signal</keyword>
<dbReference type="PROSITE" id="PS00484">
    <property type="entry name" value="THYROGLOBULIN_1_1"/>
    <property type="match status" value="2"/>
</dbReference>
<feature type="signal peptide" evidence="10">
    <location>
        <begin position="1"/>
        <end position="28"/>
    </location>
</feature>
<dbReference type="SMART" id="SM00211">
    <property type="entry name" value="TY"/>
    <property type="match status" value="2"/>
</dbReference>
<dbReference type="InterPro" id="IPR019577">
    <property type="entry name" value="SPARC/Testican_Ca-bd-dom"/>
</dbReference>
<dbReference type="InParanoid" id="A0A1S3HGW6"/>
<dbReference type="GO" id="GO:0008201">
    <property type="term" value="F:heparin binding"/>
    <property type="evidence" value="ECO:0007669"/>
    <property type="project" value="TreeGrafter"/>
</dbReference>
<evidence type="ECO:0000313" key="13">
    <source>
        <dbReference type="Proteomes" id="UP000085678"/>
    </source>
</evidence>
<dbReference type="Pfam" id="PF10591">
    <property type="entry name" value="SPARC_Ca_bdg"/>
    <property type="match status" value="2"/>
</dbReference>
<dbReference type="PANTHER" id="PTHR12352:SF30">
    <property type="entry name" value="FI05255P"/>
    <property type="match status" value="1"/>
</dbReference>
<dbReference type="SUPFAM" id="SSF47473">
    <property type="entry name" value="EF-hand"/>
    <property type="match status" value="2"/>
</dbReference>
<dbReference type="AlphaFoldDB" id="A0A1S3HGW6"/>
<keyword evidence="4" id="KW-0677">Repeat</keyword>
<gene>
    <name evidence="14" type="primary">LOC106155173</name>
</gene>
<dbReference type="GO" id="GO:0050840">
    <property type="term" value="F:extracellular matrix binding"/>
    <property type="evidence" value="ECO:0007669"/>
    <property type="project" value="TreeGrafter"/>
</dbReference>
<evidence type="ECO:0000259" key="12">
    <source>
        <dbReference type="PROSITE" id="PS51465"/>
    </source>
</evidence>
<feature type="chain" id="PRO_5010295446" evidence="10">
    <location>
        <begin position="29"/>
        <end position="578"/>
    </location>
</feature>
<dbReference type="PANTHER" id="PTHR12352">
    <property type="entry name" value="SECRETED MODULAR CALCIUM-BINDING PROTEIN"/>
    <property type="match status" value="1"/>
</dbReference>
<evidence type="ECO:0000256" key="4">
    <source>
        <dbReference type="ARBA" id="ARBA00022737"/>
    </source>
</evidence>
<dbReference type="Pfam" id="PF07648">
    <property type="entry name" value="Kazal_2"/>
    <property type="match status" value="1"/>
</dbReference>
<accession>A0A1S3HGW6</accession>
<dbReference type="PROSITE" id="PS51465">
    <property type="entry name" value="KAZAL_2"/>
    <property type="match status" value="1"/>
</dbReference>
<keyword evidence="6 8" id="KW-1015">Disulfide bond</keyword>
<evidence type="ECO:0000256" key="3">
    <source>
        <dbReference type="ARBA" id="ARBA00022729"/>
    </source>
</evidence>
<dbReference type="STRING" id="7574.A0A1S3HGW6"/>
<keyword evidence="13" id="KW-1185">Reference proteome</keyword>
<dbReference type="PROSITE" id="PS00018">
    <property type="entry name" value="EF_HAND_1"/>
    <property type="match status" value="2"/>
</dbReference>
<keyword evidence="7" id="KW-0325">Glycoprotein</keyword>
<dbReference type="PROSITE" id="PS51162">
    <property type="entry name" value="THYROGLOBULIN_1_2"/>
    <property type="match status" value="2"/>
</dbReference>
<protein>
    <submittedName>
        <fullName evidence="14">SPARC-related modular calcium-binding protein 1 isoform X1</fullName>
    </submittedName>
</protein>
<evidence type="ECO:0000256" key="7">
    <source>
        <dbReference type="ARBA" id="ARBA00023180"/>
    </source>
</evidence>
<dbReference type="GO" id="GO:0030198">
    <property type="term" value="P:extracellular matrix organization"/>
    <property type="evidence" value="ECO:0007669"/>
    <property type="project" value="TreeGrafter"/>
</dbReference>
<keyword evidence="2" id="KW-0964">Secreted</keyword>
<feature type="region of interest" description="Disordered" evidence="9">
    <location>
        <begin position="556"/>
        <end position="578"/>
    </location>
</feature>
<evidence type="ECO:0000256" key="2">
    <source>
        <dbReference type="ARBA" id="ARBA00022525"/>
    </source>
</evidence>
<dbReference type="FunFam" id="4.10.800.10:FF:000004">
    <property type="entry name" value="SPARC-related modular calcium-binding protein 1"/>
    <property type="match status" value="1"/>
</dbReference>
<evidence type="ECO:0000256" key="5">
    <source>
        <dbReference type="ARBA" id="ARBA00022837"/>
    </source>
</evidence>
<comment type="subcellular location">
    <subcellularLocation>
        <location evidence="1">Secreted</location>
    </subcellularLocation>
</comment>
<feature type="disulfide bond" evidence="8">
    <location>
        <begin position="127"/>
        <end position="134"/>
    </location>
</feature>
<organism evidence="13 14">
    <name type="scientific">Lingula anatina</name>
    <name type="common">Brachiopod</name>
    <name type="synonym">Lingula unguis</name>
    <dbReference type="NCBI Taxonomy" id="7574"/>
    <lineage>
        <taxon>Eukaryota</taxon>
        <taxon>Metazoa</taxon>
        <taxon>Spiralia</taxon>
        <taxon>Lophotrochozoa</taxon>
        <taxon>Brachiopoda</taxon>
        <taxon>Linguliformea</taxon>
        <taxon>Lingulata</taxon>
        <taxon>Lingulida</taxon>
        <taxon>Linguloidea</taxon>
        <taxon>Lingulidae</taxon>
        <taxon>Lingula</taxon>
    </lineage>
</organism>
<dbReference type="InterPro" id="IPR036857">
    <property type="entry name" value="Thyroglobulin_1_sf"/>
</dbReference>
<dbReference type="KEGG" id="lak:106155173"/>
<feature type="disulfide bond" evidence="8">
    <location>
        <begin position="405"/>
        <end position="412"/>
    </location>
</feature>
<dbReference type="Pfam" id="PF00086">
    <property type="entry name" value="Thyroglobulin_1"/>
    <property type="match status" value="2"/>
</dbReference>
<reference evidence="14" key="1">
    <citation type="submission" date="2025-08" db="UniProtKB">
        <authorList>
            <consortium name="RefSeq"/>
        </authorList>
    </citation>
    <scope>IDENTIFICATION</scope>
    <source>
        <tissue evidence="14">Gonads</tissue>
    </source>
</reference>
<feature type="domain" description="Thyroglobulin type-1" evidence="11">
    <location>
        <begin position="88"/>
        <end position="157"/>
    </location>
</feature>
<dbReference type="GO" id="GO:0005615">
    <property type="term" value="C:extracellular space"/>
    <property type="evidence" value="ECO:0007669"/>
    <property type="project" value="TreeGrafter"/>
</dbReference>
<evidence type="ECO:0000256" key="1">
    <source>
        <dbReference type="ARBA" id="ARBA00004613"/>
    </source>
</evidence>
<feature type="compositionally biased region" description="Basic and acidic residues" evidence="9">
    <location>
        <begin position="347"/>
        <end position="368"/>
    </location>
</feature>
<dbReference type="GO" id="GO:0005604">
    <property type="term" value="C:basement membrane"/>
    <property type="evidence" value="ECO:0007669"/>
    <property type="project" value="TreeGrafter"/>
</dbReference>